<dbReference type="Proteomes" id="UP001204798">
    <property type="component" value="Unassembled WGS sequence"/>
</dbReference>
<keyword evidence="1" id="KW-1133">Transmembrane helix</keyword>
<protein>
    <recommendedName>
        <fullName evidence="4">DUF1772 domain-containing protein</fullName>
    </recommendedName>
</protein>
<gene>
    <name evidence="2" type="ORF">M2350_000751</name>
</gene>
<accession>A0ABT2EKX0</accession>
<feature type="transmembrane region" description="Helical" evidence="1">
    <location>
        <begin position="80"/>
        <end position="98"/>
    </location>
</feature>
<evidence type="ECO:0000313" key="3">
    <source>
        <dbReference type="Proteomes" id="UP001204798"/>
    </source>
</evidence>
<sequence length="146" mass="16539">MAKTLFVAHLTATLFMTGVIWFVQIVHYPLFRLVGNSEFARYETAHTFWTTWVVAPPMLTEMATAVLLLLFKPKGVSDSILWVNLALLAAIWLSTAFLQVPCHQQLSQGFDAAAHHRLVVTNWLRTVCWTVRSGLLLWLTAKLMVV</sequence>
<dbReference type="EMBL" id="JANUCP010000001">
    <property type="protein sequence ID" value="MCS3918354.1"/>
    <property type="molecule type" value="Genomic_DNA"/>
</dbReference>
<evidence type="ECO:0008006" key="4">
    <source>
        <dbReference type="Google" id="ProtNLM"/>
    </source>
</evidence>
<evidence type="ECO:0000313" key="2">
    <source>
        <dbReference type="EMBL" id="MCS3918354.1"/>
    </source>
</evidence>
<keyword evidence="1" id="KW-0472">Membrane</keyword>
<feature type="transmembrane region" description="Helical" evidence="1">
    <location>
        <begin position="7"/>
        <end position="28"/>
    </location>
</feature>
<keyword evidence="3" id="KW-1185">Reference proteome</keyword>
<dbReference type="RefSeq" id="WP_259094058.1">
    <property type="nucleotide sequence ID" value="NZ_CP130454.1"/>
</dbReference>
<organism evidence="2 3">
    <name type="scientific">Candidatus Fervidibacter sacchari</name>
    <dbReference type="NCBI Taxonomy" id="1448929"/>
    <lineage>
        <taxon>Bacteria</taxon>
        <taxon>Candidatus Fervidibacterota</taxon>
        <taxon>Candidatus Fervidibacter</taxon>
    </lineage>
</organism>
<feature type="transmembrane region" description="Helical" evidence="1">
    <location>
        <begin position="48"/>
        <end position="71"/>
    </location>
</feature>
<keyword evidence="1" id="KW-0812">Transmembrane</keyword>
<reference evidence="2 3" key="1">
    <citation type="submission" date="2022-08" db="EMBL/GenBank/DDBJ databases">
        <title>Bacterial and archaeal communities from various locations to study Microbial Dark Matter (Phase II).</title>
        <authorList>
            <person name="Stepanauskas R."/>
        </authorList>
    </citation>
    <scope>NUCLEOTIDE SEQUENCE [LARGE SCALE GENOMIC DNA]</scope>
    <source>
        <strain evidence="2 3">PD1</strain>
    </source>
</reference>
<comment type="caution">
    <text evidence="2">The sequence shown here is derived from an EMBL/GenBank/DDBJ whole genome shotgun (WGS) entry which is preliminary data.</text>
</comment>
<proteinExistence type="predicted"/>
<name>A0ABT2EKX0_9BACT</name>
<evidence type="ECO:0000256" key="1">
    <source>
        <dbReference type="SAM" id="Phobius"/>
    </source>
</evidence>